<proteinExistence type="predicted"/>
<evidence type="ECO:0000259" key="2">
    <source>
        <dbReference type="Pfam" id="PF00561"/>
    </source>
</evidence>
<evidence type="ECO:0000256" key="1">
    <source>
        <dbReference type="ARBA" id="ARBA00022801"/>
    </source>
</evidence>
<dbReference type="Proteomes" id="UP000037660">
    <property type="component" value="Unassembled WGS sequence"/>
</dbReference>
<evidence type="ECO:0000313" key="4">
    <source>
        <dbReference type="Proteomes" id="UP000037660"/>
    </source>
</evidence>
<dbReference type="PANTHER" id="PTHR43329">
    <property type="entry name" value="EPOXIDE HYDROLASE"/>
    <property type="match status" value="1"/>
</dbReference>
<dbReference type="InterPro" id="IPR029058">
    <property type="entry name" value="AB_hydrolase_fold"/>
</dbReference>
<dbReference type="Gene3D" id="3.40.50.1820">
    <property type="entry name" value="alpha/beta hydrolase"/>
    <property type="match status" value="1"/>
</dbReference>
<organism evidence="3 4">
    <name type="scientific">Piscinibacter sakaiensis</name>
    <name type="common">Ideonella sakaiensis</name>
    <dbReference type="NCBI Taxonomy" id="1547922"/>
    <lineage>
        <taxon>Bacteria</taxon>
        <taxon>Pseudomonadati</taxon>
        <taxon>Pseudomonadota</taxon>
        <taxon>Betaproteobacteria</taxon>
        <taxon>Burkholderiales</taxon>
        <taxon>Sphaerotilaceae</taxon>
        <taxon>Piscinibacter</taxon>
    </lineage>
</organism>
<keyword evidence="1 3" id="KW-0378">Hydrolase</keyword>
<dbReference type="InterPro" id="IPR000073">
    <property type="entry name" value="AB_hydrolase_1"/>
</dbReference>
<evidence type="ECO:0000313" key="3">
    <source>
        <dbReference type="EMBL" id="GAP34842.1"/>
    </source>
</evidence>
<protein>
    <submittedName>
        <fullName evidence="3">Epoxide hydrolase</fullName>
    </submittedName>
</protein>
<feature type="domain" description="AB hydrolase-1" evidence="2">
    <location>
        <begin position="29"/>
        <end position="295"/>
    </location>
</feature>
<reference evidence="3 4" key="2">
    <citation type="journal article" date="2016" name="Science">
        <title>A bacterium that degrades and assimilates poly(ethylene terephthalate).</title>
        <authorList>
            <person name="Yoshida S."/>
            <person name="Hiraga K."/>
            <person name="Takehana T."/>
            <person name="Taniguchi I."/>
            <person name="Yamaji H."/>
            <person name="Maeda Y."/>
            <person name="Toyohara K."/>
            <person name="Miyamoto K."/>
            <person name="Kimura Y."/>
            <person name="Oda K."/>
        </authorList>
    </citation>
    <scope>NUCLEOTIDE SEQUENCE [LARGE SCALE GENOMIC DNA]</scope>
    <source>
        <strain evidence="4">NBRC 110686 / TISTR 2288 / 201-F6</strain>
    </source>
</reference>
<name>A0A0K8NWR2_PISS1</name>
<keyword evidence="4" id="KW-1185">Reference proteome</keyword>
<dbReference type="Pfam" id="PF00561">
    <property type="entry name" value="Abhydrolase_1"/>
    <property type="match status" value="1"/>
</dbReference>
<dbReference type="AlphaFoldDB" id="A0A0K8NWR2"/>
<dbReference type="EMBL" id="BBYR01000011">
    <property type="protein sequence ID" value="GAP34842.1"/>
    <property type="molecule type" value="Genomic_DNA"/>
</dbReference>
<dbReference type="InterPro" id="IPR000639">
    <property type="entry name" value="Epox_hydrolase-like"/>
</dbReference>
<gene>
    <name evidence="3" type="ORF">ISF6_0325</name>
</gene>
<dbReference type="PRINTS" id="PR00412">
    <property type="entry name" value="EPOXHYDRLASE"/>
</dbReference>
<dbReference type="STRING" id="1547922.ISF6_0325"/>
<sequence>MTEIETFDVALPHGIRLACRAAGDPQAPCILLLHGFPEAAFVWDDCLRRLGGRYRLVAPNLRGYAGSSAPPEVAAYRPKHLVADLVALIEALGGPLRLLVAHDWGGAVAWNLAAAHPALMERLLIINSPHPATFLRELRDDPAQAAASAYMNFLARPDAAALLAADDFRRLWTFFTAMGADDPAHPGGGWLDEATRERYRAVWRQGLDGALNYYRASPLRPADPRAAADPVAARQPLATLQLPDEAVTVRVPTRVLWADGDTALLPGLLRGLEAWVPELRVERVPGATHWIVHEQPERVARAIADAAEGR</sequence>
<dbReference type="PRINTS" id="PR00111">
    <property type="entry name" value="ABHYDROLASE"/>
</dbReference>
<dbReference type="RefSeq" id="WP_054018940.1">
    <property type="nucleotide sequence ID" value="NZ_BBYR01000011.1"/>
</dbReference>
<dbReference type="GO" id="GO:0016787">
    <property type="term" value="F:hydrolase activity"/>
    <property type="evidence" value="ECO:0007669"/>
    <property type="project" value="UniProtKB-KW"/>
</dbReference>
<dbReference type="SUPFAM" id="SSF53474">
    <property type="entry name" value="alpha/beta-Hydrolases"/>
    <property type="match status" value="1"/>
</dbReference>
<accession>A0A0K8NWR2</accession>
<reference evidence="4" key="1">
    <citation type="submission" date="2015-07" db="EMBL/GenBank/DDBJ databases">
        <title>Discovery of a poly(ethylene terephthalate assimilation.</title>
        <authorList>
            <person name="Yoshida S."/>
            <person name="Hiraga K."/>
            <person name="Takehana T."/>
            <person name="Taniguchi I."/>
            <person name="Yamaji H."/>
            <person name="Maeda Y."/>
            <person name="Toyohara K."/>
            <person name="Miyamoto K."/>
            <person name="Kimura Y."/>
            <person name="Oda K."/>
        </authorList>
    </citation>
    <scope>NUCLEOTIDE SEQUENCE [LARGE SCALE GENOMIC DNA]</scope>
    <source>
        <strain evidence="4">NBRC 110686 / TISTR 2288 / 201-F6</strain>
    </source>
</reference>
<dbReference type="OrthoDB" id="2987348at2"/>
<comment type="caution">
    <text evidence="3">The sequence shown here is derived from an EMBL/GenBank/DDBJ whole genome shotgun (WGS) entry which is preliminary data.</text>
</comment>